<accession>A0A286GF27</accession>
<evidence type="ECO:0000313" key="2">
    <source>
        <dbReference type="Proteomes" id="UP000219452"/>
    </source>
</evidence>
<evidence type="ECO:0000313" key="1">
    <source>
        <dbReference type="EMBL" id="SOD93719.1"/>
    </source>
</evidence>
<reference evidence="2" key="1">
    <citation type="submission" date="2017-09" db="EMBL/GenBank/DDBJ databases">
        <authorList>
            <person name="Varghese N."/>
            <person name="Submissions S."/>
        </authorList>
    </citation>
    <scope>NUCLEOTIDE SEQUENCE [LARGE SCALE GENOMIC DNA]</scope>
    <source>
        <strain evidence="2">DSM 29961</strain>
    </source>
</reference>
<proteinExistence type="predicted"/>
<sequence>MQNVGFRIPFLGTYNYSGALQEKFCIFMMSLIYLPPAELGFTRFGTSQKCLLQALIFVNQDP</sequence>
<protein>
    <submittedName>
        <fullName evidence="1">Uncharacterized protein</fullName>
    </submittedName>
</protein>
<dbReference type="EMBL" id="OCNH01000003">
    <property type="protein sequence ID" value="SOD93719.1"/>
    <property type="molecule type" value="Genomic_DNA"/>
</dbReference>
<keyword evidence="2" id="KW-1185">Reference proteome</keyword>
<name>A0A286GF27_9BACT</name>
<organism evidence="1 2">
    <name type="scientific">Spirosoma fluviale</name>
    <dbReference type="NCBI Taxonomy" id="1597977"/>
    <lineage>
        <taxon>Bacteria</taxon>
        <taxon>Pseudomonadati</taxon>
        <taxon>Bacteroidota</taxon>
        <taxon>Cytophagia</taxon>
        <taxon>Cytophagales</taxon>
        <taxon>Cytophagaceae</taxon>
        <taxon>Spirosoma</taxon>
    </lineage>
</organism>
<gene>
    <name evidence="1" type="ORF">SAMN06269250_4590</name>
</gene>
<dbReference type="AlphaFoldDB" id="A0A286GF27"/>
<dbReference type="Proteomes" id="UP000219452">
    <property type="component" value="Unassembled WGS sequence"/>
</dbReference>